<comment type="caution">
    <text evidence="1">The sequence shown here is derived from an EMBL/GenBank/DDBJ whole genome shotgun (WGS) entry which is preliminary data.</text>
</comment>
<evidence type="ECO:0000313" key="2">
    <source>
        <dbReference type="Proteomes" id="UP000052991"/>
    </source>
</evidence>
<accession>A0A0V8EL37</accession>
<proteinExistence type="predicted"/>
<protein>
    <submittedName>
        <fullName evidence="1">Uncharacterized protein</fullName>
    </submittedName>
</protein>
<evidence type="ECO:0000313" key="1">
    <source>
        <dbReference type="EMBL" id="KSU26579.1"/>
    </source>
</evidence>
<dbReference type="EMBL" id="LKLW01000090">
    <property type="protein sequence ID" value="KSU26579.1"/>
    <property type="molecule type" value="Genomic_DNA"/>
</dbReference>
<sequence length="53" mass="5978">MEGSADGLGFVWVLAWRLSTPPKVMSARALPAINHGAWFLRFVCDIKNPFFKK</sequence>
<dbReference type="Proteomes" id="UP000052991">
    <property type="component" value="Unassembled WGS sequence"/>
</dbReference>
<gene>
    <name evidence="1" type="ORF">N42_1517</name>
</gene>
<name>A0A0V8EL37_LACLL</name>
<reference evidence="2" key="1">
    <citation type="submission" date="2015-10" db="EMBL/GenBank/DDBJ databases">
        <title>Draft Genome Sequences of 11 Lactococcus lactis subspecies cremoris strains.</title>
        <authorList>
            <person name="Wels M."/>
            <person name="Backus L."/>
            <person name="Boekhorst J."/>
            <person name="Dijkstra A."/>
            <person name="Beerthuizen M."/>
            <person name="Kelly W."/>
            <person name="Siezen R."/>
            <person name="Bachmann H."/>
            <person name="Van Hijum S."/>
        </authorList>
    </citation>
    <scope>NUCLEOTIDE SEQUENCE [LARGE SCALE GENOMIC DNA]</scope>
    <source>
        <strain evidence="2">N42</strain>
    </source>
</reference>
<organism evidence="1 2">
    <name type="scientific">Lactococcus lactis subsp. lactis</name>
    <name type="common">Streptococcus lactis</name>
    <dbReference type="NCBI Taxonomy" id="1360"/>
    <lineage>
        <taxon>Bacteria</taxon>
        <taxon>Bacillati</taxon>
        <taxon>Bacillota</taxon>
        <taxon>Bacilli</taxon>
        <taxon>Lactobacillales</taxon>
        <taxon>Streptococcaceae</taxon>
        <taxon>Lactococcus</taxon>
    </lineage>
</organism>
<dbReference type="AlphaFoldDB" id="A0A0V8EL37"/>